<dbReference type="InterPro" id="IPR018483">
    <property type="entry name" value="Carb_kinase_FGGY_CS"/>
</dbReference>
<keyword evidence="6 9" id="KW-0319">Glycerol metabolism</keyword>
<keyword evidence="15" id="KW-1185">Reference proteome</keyword>
<feature type="binding site" evidence="9">
    <location>
        <position position="319"/>
    </location>
    <ligand>
        <name>ATP</name>
        <dbReference type="ChEBI" id="CHEBI:30616"/>
    </ligand>
</feature>
<dbReference type="GO" id="GO:0019563">
    <property type="term" value="P:glycerol catabolic process"/>
    <property type="evidence" value="ECO:0007669"/>
    <property type="project" value="UniProtKB-UniRule"/>
</dbReference>
<feature type="domain" description="Carbohydrate kinase FGGY C-terminal" evidence="13">
    <location>
        <begin position="314"/>
        <end position="509"/>
    </location>
</feature>
<dbReference type="EMBL" id="FOLX01000001">
    <property type="protein sequence ID" value="SFC96792.1"/>
    <property type="molecule type" value="Genomic_DNA"/>
</dbReference>
<feature type="binding site" evidence="9">
    <location>
        <position position="366"/>
    </location>
    <ligand>
        <name>ATP</name>
        <dbReference type="ChEBI" id="CHEBI:30616"/>
    </ligand>
</feature>
<evidence type="ECO:0000256" key="6">
    <source>
        <dbReference type="ARBA" id="ARBA00022798"/>
    </source>
</evidence>
<feature type="binding site" evidence="9">
    <location>
        <position position="136"/>
    </location>
    <ligand>
        <name>sn-glycerol 3-phosphate</name>
        <dbReference type="ChEBI" id="CHEBI:57597"/>
    </ligand>
</feature>
<dbReference type="Gene3D" id="3.30.420.40">
    <property type="match status" value="2"/>
</dbReference>
<dbReference type="Pfam" id="PF02782">
    <property type="entry name" value="FGGY_C"/>
    <property type="match status" value="1"/>
</dbReference>
<dbReference type="HAMAP" id="MF_00186">
    <property type="entry name" value="Glycerol_kin"/>
    <property type="match status" value="1"/>
</dbReference>
<dbReference type="NCBIfam" id="NF000756">
    <property type="entry name" value="PRK00047.1"/>
    <property type="match status" value="1"/>
</dbReference>
<dbReference type="PROSITE" id="PS00933">
    <property type="entry name" value="FGGY_KINASES_1"/>
    <property type="match status" value="1"/>
</dbReference>
<dbReference type="NCBIfam" id="TIGR01311">
    <property type="entry name" value="glycerol_kin"/>
    <property type="match status" value="1"/>
</dbReference>
<dbReference type="Pfam" id="PF00370">
    <property type="entry name" value="FGGY_N"/>
    <property type="match status" value="1"/>
</dbReference>
<evidence type="ECO:0000256" key="5">
    <source>
        <dbReference type="ARBA" id="ARBA00022777"/>
    </source>
</evidence>
<dbReference type="UniPathway" id="UPA00618">
    <property type="reaction ID" value="UER00672"/>
</dbReference>
<feature type="binding site" evidence="9">
    <location>
        <position position="297"/>
    </location>
    <ligand>
        <name>glycerol</name>
        <dbReference type="ChEBI" id="CHEBI:17754"/>
    </ligand>
</feature>
<dbReference type="PANTHER" id="PTHR10196:SF78">
    <property type="entry name" value="GLYCEROL KINASE"/>
    <property type="match status" value="1"/>
</dbReference>
<feature type="domain" description="Carbohydrate kinase FGGY N-terminal" evidence="12">
    <location>
        <begin position="59"/>
        <end position="304"/>
    </location>
</feature>
<feature type="binding site" evidence="9">
    <location>
        <position position="298"/>
    </location>
    <ligand>
        <name>glycerol</name>
        <dbReference type="ChEBI" id="CHEBI:17754"/>
    </ligand>
</feature>
<evidence type="ECO:0000256" key="10">
    <source>
        <dbReference type="RuleBase" id="RU003733"/>
    </source>
</evidence>
<sequence length="556" mass="60654">MVHWWSRFDWDQMAADPQDKARDKEQDKTQDEDRGRCVDFPAGADFSDRREKDHQMTHILAIDQGTTSSRAILFTPDLTPIASAQEEFRQIYPHSGWVEHDPRDIWGSVASTSRAVLERAGLRAGDVAAIGITNQRETTLIWDARTGEPLANAIVWQDRRTAQICAMLKDQGHEEEVTRQTGLLLDPYFSATKVKWLLDQHPGAREAAKAGQLLFGTVDSYLIWKLTGGAVHATDATNAARTMLYDIREGCWSETLCALFDVPIEMLPEVRDCNGDFGVTRPDLFGQEIPILGVAGDQQAATIGQACLSPGMMKSTYGTGCFALLNTGTDMVPSRNRMLTTVAYQFDGEVTYALEGSIFVAGAVVQWLRDGLRMIREAGETQALAEQADAGQQVVMVPAFTGLGAPYWNAECRGAVFGLTRATGPAEMARAALESVGYQTRDLLDAMRDDWAAAGLADAGREDTVLRVDGGMTASGWTMQFLADILGAPVDRPAVLETTAKGVAWLAGWRAGLCPGPQDFAAQWASETRFEPGMDAATRDEKYAAWGRAVAAAQAF</sequence>
<dbReference type="PANTHER" id="PTHR10196">
    <property type="entry name" value="SUGAR KINASE"/>
    <property type="match status" value="1"/>
</dbReference>
<dbReference type="InterPro" id="IPR018484">
    <property type="entry name" value="FGGY_N"/>
</dbReference>
<comment type="function">
    <text evidence="9">Key enzyme in the regulation of glycerol uptake and metabolism. Catalyzes the phosphorylation of glycerol to yield sn-glycerol 3-phosphate.</text>
</comment>
<gene>
    <name evidence="9" type="primary">glpK</name>
    <name evidence="14" type="ORF">SAMN05421762_2964</name>
</gene>
<keyword evidence="7 9" id="KW-0067">ATP-binding</keyword>
<protein>
    <recommendedName>
        <fullName evidence="9">Glycerol kinase</fullName>
        <ecNumber evidence="9">2.7.1.30</ecNumber>
    </recommendedName>
    <alternativeName>
        <fullName evidence="9">ATP:glycerol 3-phosphotransferase</fullName>
    </alternativeName>
    <alternativeName>
        <fullName evidence="9">Glycerokinase</fullName>
        <shortName evidence="9">GK</shortName>
    </alternativeName>
</protein>
<dbReference type="GO" id="GO:0005524">
    <property type="term" value="F:ATP binding"/>
    <property type="evidence" value="ECO:0007669"/>
    <property type="project" value="UniProtKB-UniRule"/>
</dbReference>
<keyword evidence="3 9" id="KW-0808">Transferase</keyword>
<comment type="similarity">
    <text evidence="2 9 10">Belongs to the FGGY kinase family.</text>
</comment>
<name>A0A1I1NHP7_9RHOB</name>
<reference evidence="14 15" key="1">
    <citation type="submission" date="2016-10" db="EMBL/GenBank/DDBJ databases">
        <authorList>
            <person name="de Groot N.N."/>
        </authorList>
    </citation>
    <scope>NUCLEOTIDE SEQUENCE [LARGE SCALE GENOMIC DNA]</scope>
    <source>
        <strain evidence="14 15">DSM 29619</strain>
    </source>
</reference>
<dbReference type="Proteomes" id="UP000231644">
    <property type="component" value="Unassembled WGS sequence"/>
</dbReference>
<dbReference type="EC" id="2.7.1.30" evidence="9"/>
<feature type="binding site" evidence="9">
    <location>
        <position position="319"/>
    </location>
    <ligand>
        <name>ADP</name>
        <dbReference type="ChEBI" id="CHEBI:456216"/>
    </ligand>
</feature>
<evidence type="ECO:0000256" key="1">
    <source>
        <dbReference type="ARBA" id="ARBA00005190"/>
    </source>
</evidence>
<comment type="activity regulation">
    <text evidence="9">Inhibited by fructose 1,6-bisphosphate (FBP).</text>
</comment>
<evidence type="ECO:0000256" key="9">
    <source>
        <dbReference type="HAMAP-Rule" id="MF_00186"/>
    </source>
</evidence>
<feature type="binding site" evidence="9">
    <location>
        <position position="362"/>
    </location>
    <ligand>
        <name>ATP</name>
        <dbReference type="ChEBI" id="CHEBI:30616"/>
    </ligand>
</feature>
<dbReference type="GO" id="GO:0005829">
    <property type="term" value="C:cytosol"/>
    <property type="evidence" value="ECO:0007669"/>
    <property type="project" value="TreeGrafter"/>
</dbReference>
<proteinExistence type="inferred from homology"/>
<feature type="binding site" evidence="9">
    <location>
        <position position="188"/>
    </location>
    <ligand>
        <name>sn-glycerol 3-phosphate</name>
        <dbReference type="ChEBI" id="CHEBI:57597"/>
    </ligand>
</feature>
<dbReference type="InterPro" id="IPR043129">
    <property type="entry name" value="ATPase_NBD"/>
</dbReference>
<dbReference type="CDD" id="cd07786">
    <property type="entry name" value="FGGY_EcGK_like"/>
    <property type="match status" value="1"/>
</dbReference>
<feature type="binding site" evidence="9">
    <location>
        <position position="70"/>
    </location>
    <ligand>
        <name>ADP</name>
        <dbReference type="ChEBI" id="CHEBI:456216"/>
    </ligand>
</feature>
<dbReference type="PROSITE" id="PS00445">
    <property type="entry name" value="FGGY_KINASES_2"/>
    <property type="match status" value="1"/>
</dbReference>
<accession>A0A1I1NHP7</accession>
<feature type="binding site" evidence="9">
    <location>
        <position position="68"/>
    </location>
    <ligand>
        <name>ATP</name>
        <dbReference type="ChEBI" id="CHEBI:30616"/>
    </ligand>
</feature>
<feature type="binding site" evidence="9">
    <location>
        <position position="67"/>
    </location>
    <ligand>
        <name>ATP</name>
        <dbReference type="ChEBI" id="CHEBI:30616"/>
    </ligand>
</feature>
<feature type="binding site" evidence="9">
    <location>
        <position position="66"/>
    </location>
    <ligand>
        <name>sn-glycerol 3-phosphate</name>
        <dbReference type="ChEBI" id="CHEBI:57597"/>
    </ligand>
</feature>
<evidence type="ECO:0000256" key="8">
    <source>
        <dbReference type="ARBA" id="ARBA00052101"/>
    </source>
</evidence>
<dbReference type="PIRSF" id="PIRSF000538">
    <property type="entry name" value="GlpK"/>
    <property type="match status" value="1"/>
</dbReference>
<feature type="binding site" evidence="9">
    <location>
        <position position="137"/>
    </location>
    <ligand>
        <name>glycerol</name>
        <dbReference type="ChEBI" id="CHEBI:17754"/>
    </ligand>
</feature>
<dbReference type="FunFam" id="3.30.420.40:FF:000007">
    <property type="entry name" value="Glycerol kinase"/>
    <property type="match status" value="1"/>
</dbReference>
<dbReference type="AlphaFoldDB" id="A0A1I1NHP7"/>
<dbReference type="STRING" id="517719.SAMN05421762_2964"/>
<feature type="binding site" evidence="9">
    <location>
        <position position="471"/>
    </location>
    <ligand>
        <name>ATP</name>
        <dbReference type="ChEBI" id="CHEBI:30616"/>
    </ligand>
</feature>
<evidence type="ECO:0000313" key="15">
    <source>
        <dbReference type="Proteomes" id="UP000231644"/>
    </source>
</evidence>
<dbReference type="SUPFAM" id="SSF53067">
    <property type="entry name" value="Actin-like ATPase domain"/>
    <property type="match status" value="2"/>
</dbReference>
<feature type="binding site" evidence="9">
    <location>
        <position position="137"/>
    </location>
    <ligand>
        <name>sn-glycerol 3-phosphate</name>
        <dbReference type="ChEBI" id="CHEBI:57597"/>
    </ligand>
</feature>
<feature type="binding site" evidence="9">
    <location>
        <position position="188"/>
    </location>
    <ligand>
        <name>glycerol</name>
        <dbReference type="ChEBI" id="CHEBI:17754"/>
    </ligand>
</feature>
<keyword evidence="5 9" id="KW-0418">Kinase</keyword>
<organism evidence="14 15">
    <name type="scientific">Pseudooceanicola nitratireducens</name>
    <dbReference type="NCBI Taxonomy" id="517719"/>
    <lineage>
        <taxon>Bacteria</taxon>
        <taxon>Pseudomonadati</taxon>
        <taxon>Pseudomonadota</taxon>
        <taxon>Alphaproteobacteria</taxon>
        <taxon>Rhodobacterales</taxon>
        <taxon>Paracoccaceae</taxon>
        <taxon>Pseudooceanicola</taxon>
    </lineage>
</organism>
<dbReference type="GO" id="GO:0006072">
    <property type="term" value="P:glycerol-3-phosphate metabolic process"/>
    <property type="evidence" value="ECO:0007669"/>
    <property type="project" value="InterPro"/>
</dbReference>
<dbReference type="InterPro" id="IPR005999">
    <property type="entry name" value="Glycerol_kin"/>
</dbReference>
<feature type="binding site" evidence="9">
    <location>
        <position position="66"/>
    </location>
    <ligand>
        <name>ATP</name>
        <dbReference type="ChEBI" id="CHEBI:30616"/>
    </ligand>
</feature>
<feature type="compositionally biased region" description="Basic and acidic residues" evidence="11">
    <location>
        <begin position="17"/>
        <end position="37"/>
    </location>
</feature>
<evidence type="ECO:0000256" key="4">
    <source>
        <dbReference type="ARBA" id="ARBA00022741"/>
    </source>
</evidence>
<feature type="binding site" evidence="9">
    <location>
        <position position="362"/>
    </location>
    <ligand>
        <name>ADP</name>
        <dbReference type="ChEBI" id="CHEBI:456216"/>
    </ligand>
</feature>
<feature type="binding site" evidence="9">
    <location>
        <position position="136"/>
    </location>
    <ligand>
        <name>glycerol</name>
        <dbReference type="ChEBI" id="CHEBI:17754"/>
    </ligand>
</feature>
<comment type="caution">
    <text evidence="9">Lacks conserved residue(s) required for the propagation of feature annotation.</text>
</comment>
<comment type="pathway">
    <text evidence="1 9">Polyol metabolism; glycerol degradation via glycerol kinase pathway; sn-glycerol 3-phosphate from glycerol: step 1/1.</text>
</comment>
<evidence type="ECO:0000256" key="11">
    <source>
        <dbReference type="SAM" id="MobiDB-lite"/>
    </source>
</evidence>
<dbReference type="FunFam" id="3.30.420.40:FF:000008">
    <property type="entry name" value="Glycerol kinase"/>
    <property type="match status" value="1"/>
</dbReference>
<evidence type="ECO:0000256" key="7">
    <source>
        <dbReference type="ARBA" id="ARBA00022840"/>
    </source>
</evidence>
<keyword evidence="4 9" id="KW-0547">Nucleotide-binding</keyword>
<evidence type="ECO:0000259" key="12">
    <source>
        <dbReference type="Pfam" id="PF00370"/>
    </source>
</evidence>
<dbReference type="InterPro" id="IPR018485">
    <property type="entry name" value="FGGY_C"/>
</dbReference>
<evidence type="ECO:0000313" key="14">
    <source>
        <dbReference type="EMBL" id="SFC96792.1"/>
    </source>
</evidence>
<feature type="binding site" evidence="9">
    <location>
        <position position="297"/>
    </location>
    <ligand>
        <name>sn-glycerol 3-phosphate</name>
        <dbReference type="ChEBI" id="CHEBI:57597"/>
    </ligand>
</feature>
<feature type="binding site" evidence="9">
    <location>
        <position position="66"/>
    </location>
    <ligand>
        <name>ADP</name>
        <dbReference type="ChEBI" id="CHEBI:456216"/>
    </ligand>
</feature>
<feature type="region of interest" description="Disordered" evidence="11">
    <location>
        <begin position="15"/>
        <end position="51"/>
    </location>
</feature>
<dbReference type="GO" id="GO:0004370">
    <property type="term" value="F:glycerol kinase activity"/>
    <property type="evidence" value="ECO:0007669"/>
    <property type="project" value="UniProtKB-UniRule"/>
</dbReference>
<comment type="catalytic activity">
    <reaction evidence="8 9">
        <text>glycerol + ATP = sn-glycerol 3-phosphate + ADP + H(+)</text>
        <dbReference type="Rhea" id="RHEA:21644"/>
        <dbReference type="ChEBI" id="CHEBI:15378"/>
        <dbReference type="ChEBI" id="CHEBI:17754"/>
        <dbReference type="ChEBI" id="CHEBI:30616"/>
        <dbReference type="ChEBI" id="CHEBI:57597"/>
        <dbReference type="ChEBI" id="CHEBI:456216"/>
        <dbReference type="EC" id="2.7.1.30"/>
    </reaction>
</comment>
<feature type="binding site" evidence="9">
    <location>
        <position position="471"/>
    </location>
    <ligand>
        <name>ADP</name>
        <dbReference type="ChEBI" id="CHEBI:456216"/>
    </ligand>
</feature>
<evidence type="ECO:0000256" key="3">
    <source>
        <dbReference type="ARBA" id="ARBA00022679"/>
    </source>
</evidence>
<dbReference type="InterPro" id="IPR000577">
    <property type="entry name" value="Carb_kinase_FGGY"/>
</dbReference>
<evidence type="ECO:0000256" key="2">
    <source>
        <dbReference type="ARBA" id="ARBA00009156"/>
    </source>
</evidence>
<evidence type="ECO:0000259" key="13">
    <source>
        <dbReference type="Pfam" id="PF02782"/>
    </source>
</evidence>